<dbReference type="Pfam" id="PF10544">
    <property type="entry name" value="T5orf172"/>
    <property type="match status" value="1"/>
</dbReference>
<dbReference type="Pfam" id="PF23257">
    <property type="entry name" value="DUF7071"/>
    <property type="match status" value="1"/>
</dbReference>
<feature type="region of interest" description="Disordered" evidence="1">
    <location>
        <begin position="132"/>
        <end position="156"/>
    </location>
</feature>
<feature type="domain" description="Bacteriophage T5 Orf172 DNA-binding" evidence="3">
    <location>
        <begin position="349"/>
        <end position="439"/>
    </location>
</feature>
<dbReference type="InterPro" id="IPR055499">
    <property type="entry name" value="DUF7071"/>
</dbReference>
<feature type="region of interest" description="Disordered" evidence="1">
    <location>
        <begin position="170"/>
        <end position="211"/>
    </location>
</feature>
<evidence type="ECO:0000313" key="4">
    <source>
        <dbReference type="EMBL" id="PMD22044.1"/>
    </source>
</evidence>
<keyword evidence="2" id="KW-1133">Transmembrane helix</keyword>
<feature type="compositionally biased region" description="Polar residues" evidence="1">
    <location>
        <begin position="70"/>
        <end position="90"/>
    </location>
</feature>
<dbReference type="OrthoDB" id="3511049at2759"/>
<keyword evidence="2" id="KW-0472">Membrane</keyword>
<dbReference type="AlphaFoldDB" id="A0A2J6Q765"/>
<accession>A0A2J6Q765</accession>
<gene>
    <name evidence="4" type="ORF">NA56DRAFT_110304</name>
</gene>
<evidence type="ECO:0000256" key="1">
    <source>
        <dbReference type="SAM" id="MobiDB-lite"/>
    </source>
</evidence>
<organism evidence="4 5">
    <name type="scientific">Hyaloscypha hepaticicola</name>
    <dbReference type="NCBI Taxonomy" id="2082293"/>
    <lineage>
        <taxon>Eukaryota</taxon>
        <taxon>Fungi</taxon>
        <taxon>Dikarya</taxon>
        <taxon>Ascomycota</taxon>
        <taxon>Pezizomycotina</taxon>
        <taxon>Leotiomycetes</taxon>
        <taxon>Helotiales</taxon>
        <taxon>Hyaloscyphaceae</taxon>
        <taxon>Hyaloscypha</taxon>
    </lineage>
</organism>
<dbReference type="EMBL" id="KZ613479">
    <property type="protein sequence ID" value="PMD22044.1"/>
    <property type="molecule type" value="Genomic_DNA"/>
</dbReference>
<proteinExistence type="predicted"/>
<dbReference type="SMART" id="SM00974">
    <property type="entry name" value="T5orf172"/>
    <property type="match status" value="1"/>
</dbReference>
<sequence length="543" mass="62308">MSSPRRETPRRPANSPIPRPTDPVTVLISQGTSTKTPHRRPRPNPSNSAASISSASSSSDNDTIFDVSSRRSCTPSSPFTPLKTTPNSPSRLLFSDEVDNRTSGRPLKEPPSDHEAPERRLYKILSEVEESFPYTPSKKSGQRSRTWRNVPSTERPPLRRQAHIDDVLQHQQKSENTRIPGTFDSHDPEADMAADYSGSGPASPSTDELPQHTDETCQILGEFAGVPTVSYLINQSHKLRPGDWQVLKTIFTNDKQARLDLRHLLQVLRIKIPKPASNSNPPGGLPTKATNHLQKILTFVPWRPKKNPRQINSSIHKCIKKRLRPTKELVDQLTNKPEPGWIYVFESPQNAPGHVKIGKTKDEPQKRLAEWEMCGITPIELEDSDRNPFEHYSVVESLISAELHNQRRTYECEFHHKPVKHGEWYEIENQIALDSVSRWRQWIKYQKPFDDRGFLTPYWHWRVQKVPKSIDNVDWDRWTRPSSWDYLDFQFEQFGQGYYARIKAHLGRKDSQFWLTGGMMVFIVYSQFGLFSAMSGLLALLIL</sequence>
<evidence type="ECO:0000259" key="3">
    <source>
        <dbReference type="SMART" id="SM00974"/>
    </source>
</evidence>
<feature type="compositionally biased region" description="Basic and acidic residues" evidence="1">
    <location>
        <begin position="98"/>
        <end position="120"/>
    </location>
</feature>
<keyword evidence="2" id="KW-0812">Transmembrane</keyword>
<protein>
    <recommendedName>
        <fullName evidence="3">Bacteriophage T5 Orf172 DNA-binding domain-containing protein</fullName>
    </recommendedName>
</protein>
<feature type="region of interest" description="Disordered" evidence="1">
    <location>
        <begin position="1"/>
        <end position="120"/>
    </location>
</feature>
<evidence type="ECO:0000313" key="5">
    <source>
        <dbReference type="Proteomes" id="UP000235672"/>
    </source>
</evidence>
<dbReference type="InterPro" id="IPR018306">
    <property type="entry name" value="Phage_T5_Orf172_DNA-bd"/>
</dbReference>
<dbReference type="Proteomes" id="UP000235672">
    <property type="component" value="Unassembled WGS sequence"/>
</dbReference>
<evidence type="ECO:0000256" key="2">
    <source>
        <dbReference type="SAM" id="Phobius"/>
    </source>
</evidence>
<feature type="transmembrane region" description="Helical" evidence="2">
    <location>
        <begin position="513"/>
        <end position="542"/>
    </location>
</feature>
<feature type="compositionally biased region" description="Low complexity" evidence="1">
    <location>
        <begin position="45"/>
        <end position="61"/>
    </location>
</feature>
<feature type="compositionally biased region" description="Basic and acidic residues" evidence="1">
    <location>
        <begin position="1"/>
        <end position="10"/>
    </location>
</feature>
<keyword evidence="5" id="KW-1185">Reference proteome</keyword>
<reference evidence="4 5" key="1">
    <citation type="submission" date="2016-05" db="EMBL/GenBank/DDBJ databases">
        <title>A degradative enzymes factory behind the ericoid mycorrhizal symbiosis.</title>
        <authorList>
            <consortium name="DOE Joint Genome Institute"/>
            <person name="Martino E."/>
            <person name="Morin E."/>
            <person name="Grelet G."/>
            <person name="Kuo A."/>
            <person name="Kohler A."/>
            <person name="Daghino S."/>
            <person name="Barry K."/>
            <person name="Choi C."/>
            <person name="Cichocki N."/>
            <person name="Clum A."/>
            <person name="Copeland A."/>
            <person name="Hainaut M."/>
            <person name="Haridas S."/>
            <person name="Labutti K."/>
            <person name="Lindquist E."/>
            <person name="Lipzen A."/>
            <person name="Khouja H.-R."/>
            <person name="Murat C."/>
            <person name="Ohm R."/>
            <person name="Olson A."/>
            <person name="Spatafora J."/>
            <person name="Veneault-Fourrey C."/>
            <person name="Henrissat B."/>
            <person name="Grigoriev I."/>
            <person name="Martin F."/>
            <person name="Perotto S."/>
        </authorList>
    </citation>
    <scope>NUCLEOTIDE SEQUENCE [LARGE SCALE GENOMIC DNA]</scope>
    <source>
        <strain evidence="4 5">UAMH 7357</strain>
    </source>
</reference>
<name>A0A2J6Q765_9HELO</name>